<feature type="domain" description="Nucleotidyl transferase" evidence="1">
    <location>
        <begin position="10"/>
        <end position="274"/>
    </location>
</feature>
<comment type="caution">
    <text evidence="2">The sequence shown here is derived from an EMBL/GenBank/DDBJ whole genome shotgun (WGS) entry which is preliminary data.</text>
</comment>
<dbReference type="Pfam" id="PF00483">
    <property type="entry name" value="NTP_transferase"/>
    <property type="match status" value="1"/>
</dbReference>
<name>A0AAD5U040_9FUNG</name>
<dbReference type="SUPFAM" id="SSF53448">
    <property type="entry name" value="Nucleotide-diphospho-sugar transferases"/>
    <property type="match status" value="1"/>
</dbReference>
<sequence>MESNLVSVLFLVAGYGTRLERDLVNDGTKNNLLGLPKALLPLNEIPLLSHWMKLLQNPSIQSHLITNDKFYETFKNWSKMFEINENQLLNDKSTSNDDRLGAVADLELAVEKFNFISLQRDCLIIAGDTLFLKDFSLDQFLKIKNDVKGVLVTCVNVTDEDTKKMGIIEIDHKDTVKSNGKVCYRVTKLMEKPGPELTKSRLAVPCFYYLPWNCLKYLNIFMDEKKLLKEELKEFDASGKFFTWLVDKFPVYTLEISGRLDIGGLKSYCEADAYMKNASA</sequence>
<evidence type="ECO:0000313" key="2">
    <source>
        <dbReference type="EMBL" id="KAJ3219798.1"/>
    </source>
</evidence>
<evidence type="ECO:0000313" key="3">
    <source>
        <dbReference type="Proteomes" id="UP001211065"/>
    </source>
</evidence>
<keyword evidence="3" id="KW-1185">Reference proteome</keyword>
<accession>A0AAD5U040</accession>
<proteinExistence type="predicted"/>
<dbReference type="EMBL" id="JADGJW010000327">
    <property type="protein sequence ID" value="KAJ3219798.1"/>
    <property type="molecule type" value="Genomic_DNA"/>
</dbReference>
<organism evidence="2 3">
    <name type="scientific">Clydaea vesicula</name>
    <dbReference type="NCBI Taxonomy" id="447962"/>
    <lineage>
        <taxon>Eukaryota</taxon>
        <taxon>Fungi</taxon>
        <taxon>Fungi incertae sedis</taxon>
        <taxon>Chytridiomycota</taxon>
        <taxon>Chytridiomycota incertae sedis</taxon>
        <taxon>Chytridiomycetes</taxon>
        <taxon>Lobulomycetales</taxon>
        <taxon>Lobulomycetaceae</taxon>
        <taxon>Clydaea</taxon>
    </lineage>
</organism>
<dbReference type="Proteomes" id="UP001211065">
    <property type="component" value="Unassembled WGS sequence"/>
</dbReference>
<gene>
    <name evidence="2" type="ORF">HK099_004570</name>
</gene>
<dbReference type="PANTHER" id="PTHR42883">
    <property type="entry name" value="GLUCOSE-1-PHOSPHATE THYMIDYLTRANSFERASE"/>
    <property type="match status" value="1"/>
</dbReference>
<dbReference type="AlphaFoldDB" id="A0AAD5U040"/>
<dbReference type="PANTHER" id="PTHR42883:SF2">
    <property type="entry name" value="THYMIDYLYLTRANSFERASE"/>
    <property type="match status" value="1"/>
</dbReference>
<evidence type="ECO:0000259" key="1">
    <source>
        <dbReference type="Pfam" id="PF00483"/>
    </source>
</evidence>
<dbReference type="Gene3D" id="3.90.550.10">
    <property type="entry name" value="Spore Coat Polysaccharide Biosynthesis Protein SpsA, Chain A"/>
    <property type="match status" value="1"/>
</dbReference>
<protein>
    <recommendedName>
        <fullName evidence="1">Nucleotidyl transferase domain-containing protein</fullName>
    </recommendedName>
</protein>
<reference evidence="2" key="1">
    <citation type="submission" date="2020-05" db="EMBL/GenBank/DDBJ databases">
        <title>Phylogenomic resolution of chytrid fungi.</title>
        <authorList>
            <person name="Stajich J.E."/>
            <person name="Amses K."/>
            <person name="Simmons R."/>
            <person name="Seto K."/>
            <person name="Myers J."/>
            <person name="Bonds A."/>
            <person name="Quandt C.A."/>
            <person name="Barry K."/>
            <person name="Liu P."/>
            <person name="Grigoriev I."/>
            <person name="Longcore J.E."/>
            <person name="James T.Y."/>
        </authorList>
    </citation>
    <scope>NUCLEOTIDE SEQUENCE</scope>
    <source>
        <strain evidence="2">JEL0476</strain>
    </source>
</reference>
<dbReference type="InterPro" id="IPR005835">
    <property type="entry name" value="NTP_transferase_dom"/>
</dbReference>
<dbReference type="InterPro" id="IPR029044">
    <property type="entry name" value="Nucleotide-diphossugar_trans"/>
</dbReference>